<reference evidence="2" key="2">
    <citation type="submission" date="2020-09" db="EMBL/GenBank/DDBJ databases">
        <title>Reference genome assembly for Australian Ascochyta lentis isolate Al4.</title>
        <authorList>
            <person name="Lee R.C."/>
            <person name="Farfan-Caceres L.M."/>
            <person name="Debler J.W."/>
            <person name="Williams A.H."/>
            <person name="Henares B.M."/>
        </authorList>
    </citation>
    <scope>NUCLEOTIDE SEQUENCE</scope>
    <source>
        <strain evidence="2">Al4</strain>
    </source>
</reference>
<feature type="signal peptide" evidence="1">
    <location>
        <begin position="1"/>
        <end position="17"/>
    </location>
</feature>
<dbReference type="PANTHER" id="PTHR40640:SF1">
    <property type="entry name" value="ANCHORED GLYCOPROTEIN, PUTATIVE (AFU_ORTHOLOGUE AFUA_8G04860)-RELATED"/>
    <property type="match status" value="1"/>
</dbReference>
<evidence type="ECO:0000313" key="2">
    <source>
        <dbReference type="EMBL" id="KAF9701110.1"/>
    </source>
</evidence>
<feature type="chain" id="PRO_5034688428" evidence="1">
    <location>
        <begin position="18"/>
        <end position="230"/>
    </location>
</feature>
<evidence type="ECO:0000256" key="1">
    <source>
        <dbReference type="SAM" id="SignalP"/>
    </source>
</evidence>
<sequence>MRQSIAILSLLASAALADDVLSFAFPGGYDGVAPVATVESASPSTTSALMTCPTGTAADECGWGNGLEVKIIGGTRYEAVMSAASLYVSYGCDYNSAATKMTCTAEMTGQDAQTAVLSGSDVAFITATVVEGADMLSGGSATASATASSASAKASGSSAPNSSAAAAVSSGLRTSMASASGTAAAGSHASGSATATTSSSLPQSTGAAARFGIEGTALLALAGAAALNVL</sequence>
<proteinExistence type="predicted"/>
<name>A0A8H7MMN8_9PLEO</name>
<comment type="caution">
    <text evidence="2">The sequence shown here is derived from an EMBL/GenBank/DDBJ whole genome shotgun (WGS) entry which is preliminary data.</text>
</comment>
<dbReference type="OrthoDB" id="4991875at2759"/>
<keyword evidence="1" id="KW-0732">Signal</keyword>
<dbReference type="AlphaFoldDB" id="A0A8H7MMN8"/>
<keyword evidence="3" id="KW-1185">Reference proteome</keyword>
<reference evidence="2" key="1">
    <citation type="submission" date="2018-12" db="EMBL/GenBank/DDBJ databases">
        <authorList>
            <person name="Syme R.A."/>
            <person name="Farfan-Caceres L."/>
            <person name="Lichtenzveig J."/>
        </authorList>
    </citation>
    <scope>NUCLEOTIDE SEQUENCE</scope>
    <source>
        <strain evidence="2">Al4</strain>
    </source>
</reference>
<gene>
    <name evidence="2" type="ORF">EKO04_001076</name>
</gene>
<dbReference type="EMBL" id="RZGK01000002">
    <property type="protein sequence ID" value="KAF9701110.1"/>
    <property type="molecule type" value="Genomic_DNA"/>
</dbReference>
<accession>A0A8H7MMN8</accession>
<evidence type="ECO:0000313" key="3">
    <source>
        <dbReference type="Proteomes" id="UP000651452"/>
    </source>
</evidence>
<dbReference type="Proteomes" id="UP000651452">
    <property type="component" value="Unassembled WGS sequence"/>
</dbReference>
<organism evidence="2 3">
    <name type="scientific">Ascochyta lentis</name>
    <dbReference type="NCBI Taxonomy" id="205686"/>
    <lineage>
        <taxon>Eukaryota</taxon>
        <taxon>Fungi</taxon>
        <taxon>Dikarya</taxon>
        <taxon>Ascomycota</taxon>
        <taxon>Pezizomycotina</taxon>
        <taxon>Dothideomycetes</taxon>
        <taxon>Pleosporomycetidae</taxon>
        <taxon>Pleosporales</taxon>
        <taxon>Pleosporineae</taxon>
        <taxon>Didymellaceae</taxon>
        <taxon>Ascochyta</taxon>
    </lineage>
</organism>
<protein>
    <submittedName>
        <fullName evidence="2">Uncharacterized protein</fullName>
    </submittedName>
</protein>
<dbReference type="PANTHER" id="PTHR40640">
    <property type="entry name" value="ANCHORED GLYCOPROTEIN, PUTATIVE (AFU_ORTHOLOGUE AFUA_8G04860)-RELATED"/>
    <property type="match status" value="1"/>
</dbReference>